<accession>A0A371E0K6</accession>
<comment type="caution">
    <text evidence="2">The sequence shown here is derived from an EMBL/GenBank/DDBJ whole genome shotgun (WGS) entry which is preliminary data.</text>
</comment>
<evidence type="ECO:0000313" key="3">
    <source>
        <dbReference type="Proteomes" id="UP000257109"/>
    </source>
</evidence>
<organism evidence="2 3">
    <name type="scientific">Mucuna pruriens</name>
    <name type="common">Velvet bean</name>
    <name type="synonym">Dolichos pruriens</name>
    <dbReference type="NCBI Taxonomy" id="157652"/>
    <lineage>
        <taxon>Eukaryota</taxon>
        <taxon>Viridiplantae</taxon>
        <taxon>Streptophyta</taxon>
        <taxon>Embryophyta</taxon>
        <taxon>Tracheophyta</taxon>
        <taxon>Spermatophyta</taxon>
        <taxon>Magnoliopsida</taxon>
        <taxon>eudicotyledons</taxon>
        <taxon>Gunneridae</taxon>
        <taxon>Pentapetalae</taxon>
        <taxon>rosids</taxon>
        <taxon>fabids</taxon>
        <taxon>Fabales</taxon>
        <taxon>Fabaceae</taxon>
        <taxon>Papilionoideae</taxon>
        <taxon>50 kb inversion clade</taxon>
        <taxon>NPAAA clade</taxon>
        <taxon>indigoferoid/millettioid clade</taxon>
        <taxon>Phaseoleae</taxon>
        <taxon>Mucuna</taxon>
    </lineage>
</organism>
<feature type="non-terminal residue" evidence="2">
    <location>
        <position position="1"/>
    </location>
</feature>
<evidence type="ECO:0000256" key="1">
    <source>
        <dbReference type="SAM" id="MobiDB-lite"/>
    </source>
</evidence>
<feature type="region of interest" description="Disordered" evidence="1">
    <location>
        <begin position="87"/>
        <end position="110"/>
    </location>
</feature>
<proteinExistence type="predicted"/>
<gene>
    <name evidence="2" type="ORF">CR513_62384</name>
</gene>
<dbReference type="EMBL" id="QJKJ01017629">
    <property type="protein sequence ID" value="RDX58312.1"/>
    <property type="molecule type" value="Genomic_DNA"/>
</dbReference>
<protein>
    <submittedName>
        <fullName evidence="2">Uncharacterized protein</fullName>
    </submittedName>
</protein>
<evidence type="ECO:0000313" key="2">
    <source>
        <dbReference type="EMBL" id="RDX58312.1"/>
    </source>
</evidence>
<dbReference type="AlphaFoldDB" id="A0A371E0K6"/>
<feature type="region of interest" description="Disordered" evidence="1">
    <location>
        <begin position="44"/>
        <end position="70"/>
    </location>
</feature>
<dbReference type="OrthoDB" id="2919534at2759"/>
<sequence length="183" mass="20396">MSTWATFLGERRMKNVSQKVTIGEIRVESLVETANEDRTRLEIIRGVNRGPPPGPPPSRNNNYNSGRGLHGRNVGYSSKEIFLVSISRPRKTSPKEGPTNHSNEDYEGTYHPLTTPWSSRCQRPILADFLEDGLVIVKFGSVSRNIRGFINLETTVGTGSTKKAVKIRFTMVNAPTSYNVIYG</sequence>
<dbReference type="Proteomes" id="UP000257109">
    <property type="component" value="Unassembled WGS sequence"/>
</dbReference>
<keyword evidence="3" id="KW-1185">Reference proteome</keyword>
<name>A0A371E0K6_MUCPR</name>
<reference evidence="2" key="1">
    <citation type="submission" date="2018-05" db="EMBL/GenBank/DDBJ databases">
        <title>Draft genome of Mucuna pruriens seed.</title>
        <authorList>
            <person name="Nnadi N.E."/>
            <person name="Vos R."/>
            <person name="Hasami M.H."/>
            <person name="Devisetty U.K."/>
            <person name="Aguiy J.C."/>
        </authorList>
    </citation>
    <scope>NUCLEOTIDE SEQUENCE [LARGE SCALE GENOMIC DNA]</scope>
    <source>
        <strain evidence="2">JCA_2017</strain>
    </source>
</reference>